<evidence type="ECO:0000313" key="2">
    <source>
        <dbReference type="Proteomes" id="UP000437017"/>
    </source>
</evidence>
<evidence type="ECO:0000313" key="1">
    <source>
        <dbReference type="EMBL" id="KAB0391733.1"/>
    </source>
</evidence>
<dbReference type="Proteomes" id="UP000437017">
    <property type="component" value="Unassembled WGS sequence"/>
</dbReference>
<gene>
    <name evidence="1" type="ORF">E2I00_012785</name>
</gene>
<proteinExistence type="predicted"/>
<feature type="non-terminal residue" evidence="1">
    <location>
        <position position="85"/>
    </location>
</feature>
<organism evidence="1 2">
    <name type="scientific">Balaenoptera physalus</name>
    <name type="common">Fin whale</name>
    <name type="synonym">Balaena physalus</name>
    <dbReference type="NCBI Taxonomy" id="9770"/>
    <lineage>
        <taxon>Eukaryota</taxon>
        <taxon>Metazoa</taxon>
        <taxon>Chordata</taxon>
        <taxon>Craniata</taxon>
        <taxon>Vertebrata</taxon>
        <taxon>Euteleostomi</taxon>
        <taxon>Mammalia</taxon>
        <taxon>Eutheria</taxon>
        <taxon>Laurasiatheria</taxon>
        <taxon>Artiodactyla</taxon>
        <taxon>Whippomorpha</taxon>
        <taxon>Cetacea</taxon>
        <taxon>Mysticeti</taxon>
        <taxon>Balaenopteridae</taxon>
        <taxon>Balaenoptera</taxon>
    </lineage>
</organism>
<dbReference type="EMBL" id="SGJD01004272">
    <property type="protein sequence ID" value="KAB0391733.1"/>
    <property type="molecule type" value="Genomic_DNA"/>
</dbReference>
<comment type="caution">
    <text evidence="1">The sequence shown here is derived from an EMBL/GenBank/DDBJ whole genome shotgun (WGS) entry which is preliminary data.</text>
</comment>
<protein>
    <submittedName>
        <fullName evidence="1">Uncharacterized protein</fullName>
    </submittedName>
</protein>
<dbReference type="AlphaFoldDB" id="A0A643BUT0"/>
<feature type="non-terminal residue" evidence="1">
    <location>
        <position position="1"/>
    </location>
</feature>
<sequence length="85" mass="8359">VAGGGLGLPALPDSASGGRCCRLRGPGAGAPGGPLLLATAPALGLRRPQCPSWTAQTPGSSGRLMRQASGSSPSCRVIWVGRPPT</sequence>
<keyword evidence="2" id="KW-1185">Reference proteome</keyword>
<reference evidence="1 2" key="1">
    <citation type="journal article" date="2019" name="PLoS ONE">
        <title>Genomic analyses reveal an absence of contemporary introgressive admixture between fin whales and blue whales, despite known hybrids.</title>
        <authorList>
            <person name="Westbury M.V."/>
            <person name="Petersen B."/>
            <person name="Lorenzen E.D."/>
        </authorList>
    </citation>
    <scope>NUCLEOTIDE SEQUENCE [LARGE SCALE GENOMIC DNA]</scope>
    <source>
        <strain evidence="1">FinWhale-01</strain>
    </source>
</reference>
<name>A0A643BUT0_BALPH</name>
<accession>A0A643BUT0</accession>